<keyword evidence="4" id="KW-0418">Kinase</keyword>
<dbReference type="InterPro" id="IPR000719">
    <property type="entry name" value="Prot_kinase_dom"/>
</dbReference>
<feature type="region of interest" description="Disordered" evidence="6">
    <location>
        <begin position="828"/>
        <end position="869"/>
    </location>
</feature>
<evidence type="ECO:0000259" key="7">
    <source>
        <dbReference type="PROSITE" id="PS50011"/>
    </source>
</evidence>
<dbReference type="Gene3D" id="1.10.510.10">
    <property type="entry name" value="Transferase(Phosphotransferase) domain 1"/>
    <property type="match status" value="2"/>
</dbReference>
<evidence type="ECO:0000256" key="3">
    <source>
        <dbReference type="ARBA" id="ARBA00022741"/>
    </source>
</evidence>
<feature type="compositionally biased region" description="Low complexity" evidence="6">
    <location>
        <begin position="750"/>
        <end position="763"/>
    </location>
</feature>
<keyword evidence="1" id="KW-0723">Serine/threonine-protein kinase</keyword>
<feature type="compositionally biased region" description="Acidic residues" evidence="6">
    <location>
        <begin position="841"/>
        <end position="850"/>
    </location>
</feature>
<dbReference type="PANTHER" id="PTHR24351">
    <property type="entry name" value="RIBOSOMAL PROTEIN S6 KINASE"/>
    <property type="match status" value="1"/>
</dbReference>
<evidence type="ECO:0000256" key="2">
    <source>
        <dbReference type="ARBA" id="ARBA00022679"/>
    </source>
</evidence>
<organism evidence="8 9">
    <name type="scientific">Psilocybe cyanescens</name>
    <dbReference type="NCBI Taxonomy" id="93625"/>
    <lineage>
        <taxon>Eukaryota</taxon>
        <taxon>Fungi</taxon>
        <taxon>Dikarya</taxon>
        <taxon>Basidiomycota</taxon>
        <taxon>Agaricomycotina</taxon>
        <taxon>Agaricomycetes</taxon>
        <taxon>Agaricomycetidae</taxon>
        <taxon>Agaricales</taxon>
        <taxon>Agaricineae</taxon>
        <taxon>Strophariaceae</taxon>
        <taxon>Psilocybe</taxon>
    </lineage>
</organism>
<accession>A0A409VSJ0</accession>
<feature type="compositionally biased region" description="Basic and acidic residues" evidence="6">
    <location>
        <begin position="677"/>
        <end position="698"/>
    </location>
</feature>
<feature type="domain" description="Protein kinase" evidence="7">
    <location>
        <begin position="164"/>
        <end position="406"/>
    </location>
</feature>
<proteinExistence type="predicted"/>
<dbReference type="GO" id="GO:0005524">
    <property type="term" value="F:ATP binding"/>
    <property type="evidence" value="ECO:0007669"/>
    <property type="project" value="UniProtKB-KW"/>
</dbReference>
<protein>
    <recommendedName>
        <fullName evidence="7">Protein kinase domain-containing protein</fullName>
    </recommendedName>
</protein>
<evidence type="ECO:0000256" key="4">
    <source>
        <dbReference type="ARBA" id="ARBA00022777"/>
    </source>
</evidence>
<reference evidence="8 9" key="1">
    <citation type="journal article" date="2018" name="Evol. Lett.">
        <title>Horizontal gene cluster transfer increased hallucinogenic mushroom diversity.</title>
        <authorList>
            <person name="Reynolds H.T."/>
            <person name="Vijayakumar V."/>
            <person name="Gluck-Thaler E."/>
            <person name="Korotkin H.B."/>
            <person name="Matheny P.B."/>
            <person name="Slot J.C."/>
        </authorList>
    </citation>
    <scope>NUCLEOTIDE SEQUENCE [LARGE SCALE GENOMIC DNA]</scope>
    <source>
        <strain evidence="8 9">2631</strain>
    </source>
</reference>
<dbReference type="Proteomes" id="UP000283269">
    <property type="component" value="Unassembled WGS sequence"/>
</dbReference>
<dbReference type="AlphaFoldDB" id="A0A409VSJ0"/>
<evidence type="ECO:0000256" key="1">
    <source>
        <dbReference type="ARBA" id="ARBA00022527"/>
    </source>
</evidence>
<feature type="compositionally biased region" description="Polar residues" evidence="6">
    <location>
        <begin position="860"/>
        <end position="869"/>
    </location>
</feature>
<sequence length="869" mass="96887">MTMCPLYEQDEWDDVRPQHHLSTTPSLITAEFARLILQGRSNSLAAPSIAIVQCEKTPSSPRLEVANIDSVPFSQKFSDLFNSLGLHIPPSAAEGKNRISRNLDISYDIENYTNIKDIDPEWKHDDIDEIVVMSPKSTFNLSTIHEDTSLIQVPSACLADFDIEESDIRWGAGRSFRANMCTRRDNGQKYIIKRKQTRNDSSWSEKVVLETLAGLSLPFISTIRWTFRNEEHVYIVSDHHPAGSLLDLVNQHGPLGSPKAIFYASELVSAISSLHNAGIMHKDLEPRNIALDADGHIVITNFSRAESLPVVRAQGISSMTGFGDTMSEFRAPEIFLGWSLDSAHPYGMREGIDDPRWLYDRIVVFSVPTESLRLIHPMARDLIAKCLQRNPSLRWTMEKIKSHGYFALVDWDQVAAKQVDAPSFRRTAMEVDRVVFQSDSQRRHVSLNASFPDNDCQSRSDPLRLHSLTTTNTRNRTVPEISNASDIFRPLSISMIPEAIQEEDEPVSLSASTGHIGSERDEYSIRGELAPTERMSELWAELDKEEQLSTASVITQEFGASNSIPHTKVPKLRKYRSAIHSHRLFSLNTSSFHKKLRQKPRSTATLRQARQAEPIDNLPNGLHQMGSGIGFTYNIPTGAPSKVSVRSFAPSCNHLFHGGFPALNLGLGLGHSPRLRVKDRQDHSPASHDPPAAHDHGHSHSPQQEQQPRPREVGNGTFIRDMYRTPSWIFSPPDSLPSPMALVNPDPSHHSSSSPLAASSDSSGPFTPATLVDDDSDCDEGEGDYPREVNITIPKNLELDLDLDFRMWAPNSTLRLVVPSPVAAADKRTVRRAPELRMSYEDDGDDDGDGDGVREDSLYTEVTSTTSRG</sequence>
<dbReference type="GO" id="GO:0004674">
    <property type="term" value="F:protein serine/threonine kinase activity"/>
    <property type="evidence" value="ECO:0007669"/>
    <property type="project" value="UniProtKB-KW"/>
</dbReference>
<evidence type="ECO:0000256" key="6">
    <source>
        <dbReference type="SAM" id="MobiDB-lite"/>
    </source>
</evidence>
<feature type="compositionally biased region" description="Basic and acidic residues" evidence="6">
    <location>
        <begin position="828"/>
        <end position="840"/>
    </location>
</feature>
<dbReference type="Gene3D" id="3.30.200.20">
    <property type="entry name" value="Phosphorylase Kinase, domain 1"/>
    <property type="match status" value="1"/>
</dbReference>
<keyword evidence="9" id="KW-1185">Reference proteome</keyword>
<keyword evidence="2" id="KW-0808">Transferase</keyword>
<dbReference type="EMBL" id="NHYD01003939">
    <property type="protein sequence ID" value="PPQ69231.1"/>
    <property type="molecule type" value="Genomic_DNA"/>
</dbReference>
<comment type="caution">
    <text evidence="8">The sequence shown here is derived from an EMBL/GenBank/DDBJ whole genome shotgun (WGS) entry which is preliminary data.</text>
</comment>
<dbReference type="OrthoDB" id="347657at2759"/>
<keyword evidence="5" id="KW-0067">ATP-binding</keyword>
<evidence type="ECO:0000313" key="9">
    <source>
        <dbReference type="Proteomes" id="UP000283269"/>
    </source>
</evidence>
<feature type="region of interest" description="Disordered" evidence="6">
    <location>
        <begin position="739"/>
        <end position="787"/>
    </location>
</feature>
<dbReference type="InterPro" id="IPR011009">
    <property type="entry name" value="Kinase-like_dom_sf"/>
</dbReference>
<dbReference type="InParanoid" id="A0A409VSJ0"/>
<dbReference type="PROSITE" id="PS50011">
    <property type="entry name" value="PROTEIN_KINASE_DOM"/>
    <property type="match status" value="1"/>
</dbReference>
<name>A0A409VSJ0_PSICY</name>
<dbReference type="SUPFAM" id="SSF56112">
    <property type="entry name" value="Protein kinase-like (PK-like)"/>
    <property type="match status" value="1"/>
</dbReference>
<evidence type="ECO:0000256" key="5">
    <source>
        <dbReference type="ARBA" id="ARBA00022840"/>
    </source>
</evidence>
<feature type="region of interest" description="Disordered" evidence="6">
    <location>
        <begin position="677"/>
        <end position="715"/>
    </location>
</feature>
<keyword evidence="3" id="KW-0547">Nucleotide-binding</keyword>
<dbReference type="SMART" id="SM00220">
    <property type="entry name" value="S_TKc"/>
    <property type="match status" value="1"/>
</dbReference>
<evidence type="ECO:0000313" key="8">
    <source>
        <dbReference type="EMBL" id="PPQ69231.1"/>
    </source>
</evidence>
<dbReference type="STRING" id="93625.A0A409VSJ0"/>
<feature type="compositionally biased region" description="Acidic residues" evidence="6">
    <location>
        <begin position="772"/>
        <end position="783"/>
    </location>
</feature>
<gene>
    <name evidence="8" type="ORF">CVT25_006948</name>
</gene>
<dbReference type="Pfam" id="PF00069">
    <property type="entry name" value="Pkinase"/>
    <property type="match status" value="1"/>
</dbReference>